<protein>
    <submittedName>
        <fullName evidence="6">Ig-like domain-containing protein</fullName>
    </submittedName>
</protein>
<evidence type="ECO:0000259" key="5">
    <source>
        <dbReference type="Pfam" id="PF21959"/>
    </source>
</evidence>
<evidence type="ECO:0000259" key="4">
    <source>
        <dbReference type="Pfam" id="PF16640"/>
    </source>
</evidence>
<organism evidence="6 7">
    <name type="scientific">Frondihabitans australicus</name>
    <dbReference type="NCBI Taxonomy" id="386892"/>
    <lineage>
        <taxon>Bacteria</taxon>
        <taxon>Bacillati</taxon>
        <taxon>Actinomycetota</taxon>
        <taxon>Actinomycetes</taxon>
        <taxon>Micrococcales</taxon>
        <taxon>Microbacteriaceae</taxon>
        <taxon>Frondihabitans</taxon>
    </lineage>
</organism>
<feature type="transmembrane region" description="Helical" evidence="2">
    <location>
        <begin position="976"/>
        <end position="996"/>
    </location>
</feature>
<dbReference type="OrthoDB" id="3225333at2"/>
<feature type="chain" id="PRO_5019711071" evidence="3">
    <location>
        <begin position="37"/>
        <end position="1007"/>
    </location>
</feature>
<feature type="compositionally biased region" description="Low complexity" evidence="1">
    <location>
        <begin position="263"/>
        <end position="285"/>
    </location>
</feature>
<dbReference type="EMBL" id="RBKS01000001">
    <property type="protein sequence ID" value="RKR76150.1"/>
    <property type="molecule type" value="Genomic_DNA"/>
</dbReference>
<feature type="domain" description="DUF6923" evidence="5">
    <location>
        <begin position="54"/>
        <end position="267"/>
    </location>
</feature>
<evidence type="ECO:0000313" key="6">
    <source>
        <dbReference type="EMBL" id="RKR76150.1"/>
    </source>
</evidence>
<feature type="domain" description="Bacterial Ig-like" evidence="4">
    <location>
        <begin position="591"/>
        <end position="671"/>
    </location>
</feature>
<feature type="domain" description="Bacterial Ig-like" evidence="4">
    <location>
        <begin position="406"/>
        <end position="479"/>
    </location>
</feature>
<feature type="region of interest" description="Disordered" evidence="1">
    <location>
        <begin position="259"/>
        <end position="285"/>
    </location>
</feature>
<dbReference type="SUPFAM" id="SSF69304">
    <property type="entry name" value="Tricorn protease N-terminal domain"/>
    <property type="match status" value="1"/>
</dbReference>
<sequence length="1007" mass="98625">MKKILTGLKYASATVGALALAFVSLTVVGQAEPAQAATDGPAFSCTADFYQASAGNMYRYSPSSNTYTLLPNNSTIASLNGIGYNPADDYIYGVSGSTLYKIASDGSHTSSALSGVTAQNTGGDFIAPNQLLTASAKSAWTSIDVTTGVVSTYGSSGTWAAYDLAYNPTNATVYGMGGTNIYIGVVNAQSNTVTVTSKPVSNSGGSSGDSWGAAYVDSAGNTYFFDNTTHALVEISASQLTQASPAAVQITTANSLNTPNDGASCPTASSPLAPTSSAPGTSDVGTTTATLTATVTTANTTGADVPAGGIQYCYSTSDTLTNGALSDSPICSATTPSAAAANSTTNVSLAVAGLQPGTTYYTQVKATNSQGLTGYSSLGTFTTDSQPQTLQVPTTTSIGLLGGDPSIGDSATMRATISTMPSSGTVTFTDQTTGATLCADVAVSNGYADCDYTQAGPIGSHTVHAAYSGDDADLASDGSSTYPVGKTAAPTLTGTATPSTVAFGSTSTLAASGIPTGYPGTVTFSAGSATLCTATLPATSCQTATDLAASDYTVTAAYSGDDTHTGATSTSFDLAVTKATASLEASVDSKSSDTVVYGTKATFDSTGFAAGSMGKVQYAVGDTVLCTATLPTTTCQSSATLVPGTYQVTANYLGDANHAAASSAAVQLTVAKASSTLSDTVDGASSATVPFGSAATLAATGVASGATGTVEFTDQSGNQLCIATLPASSCATAATLAPGSYQVTATYLGDATHSPSTTAVTATLGVTKAGAPDLGTTVNGLPSATTVHGTAARLTATGIPAGATGKVSFELADGTVLCTATLPDTSCATPAGLAGGSYAVTAHYSGDDNHSAAVGPVIRLTVAPQSTVVKGAAAPAPAGSAMTTSTGTTLTAKGLPAGATGTVTFSLPDGTVLCTATLPDTSCSTTDLAAGTHSVVVSYSGDPSFAASRSTVSVTVPATAVAAAGSALAFTGSESVGPWLAAGVLLLLLGGVLAIGSRRRRGGAHRA</sequence>
<evidence type="ECO:0000256" key="3">
    <source>
        <dbReference type="SAM" id="SignalP"/>
    </source>
</evidence>
<evidence type="ECO:0000256" key="1">
    <source>
        <dbReference type="SAM" id="MobiDB-lite"/>
    </source>
</evidence>
<reference evidence="6 7" key="1">
    <citation type="submission" date="2018-10" db="EMBL/GenBank/DDBJ databases">
        <title>Sequencing the genomes of 1000 actinobacteria strains.</title>
        <authorList>
            <person name="Klenk H.-P."/>
        </authorList>
    </citation>
    <scope>NUCLEOTIDE SEQUENCE [LARGE SCALE GENOMIC DNA]</scope>
    <source>
        <strain evidence="6 7">DSM 17894</strain>
    </source>
</reference>
<dbReference type="Gene3D" id="2.60.40.10">
    <property type="entry name" value="Immunoglobulins"/>
    <property type="match status" value="7"/>
</dbReference>
<keyword evidence="2" id="KW-1133">Transmembrane helix</keyword>
<comment type="caution">
    <text evidence="6">The sequence shown here is derived from an EMBL/GenBank/DDBJ whole genome shotgun (WGS) entry which is preliminary data.</text>
</comment>
<dbReference type="GO" id="GO:0005975">
    <property type="term" value="P:carbohydrate metabolic process"/>
    <property type="evidence" value="ECO:0007669"/>
    <property type="project" value="UniProtKB-ARBA"/>
</dbReference>
<evidence type="ECO:0000256" key="2">
    <source>
        <dbReference type="SAM" id="Phobius"/>
    </source>
</evidence>
<keyword evidence="2" id="KW-0472">Membrane</keyword>
<dbReference type="SUPFAM" id="SSF49265">
    <property type="entry name" value="Fibronectin type III"/>
    <property type="match status" value="1"/>
</dbReference>
<keyword evidence="7" id="KW-1185">Reference proteome</keyword>
<accession>A0A495IK93</accession>
<dbReference type="Pfam" id="PF16640">
    <property type="entry name" value="Big_3_5"/>
    <property type="match status" value="5"/>
</dbReference>
<dbReference type="AlphaFoldDB" id="A0A495IK93"/>
<keyword evidence="2" id="KW-0812">Transmembrane</keyword>
<keyword evidence="3" id="KW-0732">Signal</keyword>
<feature type="signal peptide" evidence="3">
    <location>
        <begin position="1"/>
        <end position="36"/>
    </location>
</feature>
<feature type="domain" description="Bacterial Ig-like" evidence="4">
    <location>
        <begin position="880"/>
        <end position="956"/>
    </location>
</feature>
<dbReference type="InterPro" id="IPR032109">
    <property type="entry name" value="Big_3_5"/>
</dbReference>
<dbReference type="RefSeq" id="WP_147430212.1">
    <property type="nucleotide sequence ID" value="NZ_RBKS01000001.1"/>
</dbReference>
<gene>
    <name evidence="6" type="ORF">C8E83_3315</name>
</gene>
<feature type="domain" description="Bacterial Ig-like" evidence="4">
    <location>
        <begin position="684"/>
        <end position="763"/>
    </location>
</feature>
<dbReference type="InterPro" id="IPR054215">
    <property type="entry name" value="DUF6923"/>
</dbReference>
<proteinExistence type="predicted"/>
<dbReference type="Proteomes" id="UP000280008">
    <property type="component" value="Unassembled WGS sequence"/>
</dbReference>
<dbReference type="InterPro" id="IPR013783">
    <property type="entry name" value="Ig-like_fold"/>
</dbReference>
<evidence type="ECO:0000313" key="7">
    <source>
        <dbReference type="Proteomes" id="UP000280008"/>
    </source>
</evidence>
<feature type="domain" description="Bacterial Ig-like" evidence="4">
    <location>
        <begin position="783"/>
        <end position="863"/>
    </location>
</feature>
<dbReference type="InterPro" id="IPR036116">
    <property type="entry name" value="FN3_sf"/>
</dbReference>
<dbReference type="Pfam" id="PF21959">
    <property type="entry name" value="DUF6923"/>
    <property type="match status" value="1"/>
</dbReference>
<name>A0A495IK93_9MICO</name>